<evidence type="ECO:0000259" key="1">
    <source>
        <dbReference type="Pfam" id="PF12770"/>
    </source>
</evidence>
<feature type="domain" description="CHAT" evidence="1">
    <location>
        <begin position="568"/>
        <end position="712"/>
    </location>
</feature>
<name>A0A2R6S4U4_9APHY</name>
<organism evidence="2 3">
    <name type="scientific">Hermanssonia centrifuga</name>
    <dbReference type="NCBI Taxonomy" id="98765"/>
    <lineage>
        <taxon>Eukaryota</taxon>
        <taxon>Fungi</taxon>
        <taxon>Dikarya</taxon>
        <taxon>Basidiomycota</taxon>
        <taxon>Agaricomycotina</taxon>
        <taxon>Agaricomycetes</taxon>
        <taxon>Polyporales</taxon>
        <taxon>Meruliaceae</taxon>
        <taxon>Hermanssonia</taxon>
    </lineage>
</organism>
<dbReference type="EMBL" id="MLYV02000068">
    <property type="protein sequence ID" value="PSS37282.1"/>
    <property type="molecule type" value="Genomic_DNA"/>
</dbReference>
<comment type="caution">
    <text evidence="2">The sequence shown here is derived from an EMBL/GenBank/DDBJ whole genome shotgun (WGS) entry which is preliminary data.</text>
</comment>
<dbReference type="STRING" id="98765.A0A2R6S4U4"/>
<evidence type="ECO:0000313" key="3">
    <source>
        <dbReference type="Proteomes" id="UP000186601"/>
    </source>
</evidence>
<dbReference type="OrthoDB" id="9991317at2759"/>
<evidence type="ECO:0000313" key="2">
    <source>
        <dbReference type="EMBL" id="PSS37282.1"/>
    </source>
</evidence>
<keyword evidence="3" id="KW-1185">Reference proteome</keyword>
<proteinExistence type="predicted"/>
<dbReference type="AlphaFoldDB" id="A0A2R6S4U4"/>
<gene>
    <name evidence="2" type="ORF">PHLCEN_2v875</name>
</gene>
<dbReference type="Pfam" id="PF12770">
    <property type="entry name" value="CHAT"/>
    <property type="match status" value="1"/>
</dbReference>
<protein>
    <recommendedName>
        <fullName evidence="1">CHAT domain-containing protein</fullName>
    </recommendedName>
</protein>
<reference evidence="2 3" key="1">
    <citation type="submission" date="2018-02" db="EMBL/GenBank/DDBJ databases">
        <title>Genome sequence of the basidiomycete white-rot fungus Phlebia centrifuga.</title>
        <authorList>
            <person name="Granchi Z."/>
            <person name="Peng M."/>
            <person name="de Vries R.P."/>
            <person name="Hilden K."/>
            <person name="Makela M.R."/>
            <person name="Grigoriev I."/>
            <person name="Riley R."/>
        </authorList>
    </citation>
    <scope>NUCLEOTIDE SEQUENCE [LARGE SCALE GENOMIC DNA]</scope>
    <source>
        <strain evidence="2 3">FBCC195</strain>
    </source>
</reference>
<dbReference type="Proteomes" id="UP000186601">
    <property type="component" value="Unassembled WGS sequence"/>
</dbReference>
<dbReference type="InterPro" id="IPR024983">
    <property type="entry name" value="CHAT_dom"/>
</dbReference>
<sequence>MSSCISDLSKEDEAIFQHLQDALNRTGHICSEPDQQLLQALEDMIPVVITSIFDPLLALVEKHPDLSIMRTLLKDTKLAWNTIPLGTIPEDVEGLCIRSTILDSIYFWTLQARSMVDDSDRQLPGLQTYPCICLKLAIIYSRIALARDKNPDGRGHFDLACLLKKQSERHGNEEVIEEVVVMFREAYKLSPTREMLHPLVDSLLARFSASGAISDIDEAIDLMRQSEERKVSEDGQIILCDAYRTRFSVCQNPDDLTVTLSIIEKALPDGGQARTPEQYWGRLMSISRTIPAGTMNTEQGTLMLEIYRKLLKLLHSVSEPGLDLELSLPRLLSFEGLPSEAAAHALSLSLPEKAVEMLEMGRNLFWYQTRQLRTSFDGLPTPLADKLRKYARLLETTINARRSADVYKLRKMQDKFRHLLKKARRIKGYENLMKEPDYTFSSLAAAAEKGPVVVLVGADVSCHAVIIRSPSSSAEHIKLSGVSLKQIRNMTQKLKKIATRSRECIREGSEFIDDISRAGKQSMPATEDLLRTLWVKVVKPVIDVLGYETLGTLCNAREGLDSVVLSGPKALLVAEPDAPKLERLPNVIREVKTLASIIPPNAVIHLGDEQVNDWLPEHGTSVQAVVTHLPEASILHLACHGIQHDSQSGHHRYATDALRSGFCLRDGDLTVFQLLRLDLPRAFFAFLSACHSAKGDASQSDQRLIPFRLGFAARIRSMGDQDGPEVAAGIYKELFKGETMDPDDVPYGLDEAVQKLRARKVHSSRWATYIHMGV</sequence>
<accession>A0A2R6S4U4</accession>